<dbReference type="Gene3D" id="3.40.50.1820">
    <property type="entry name" value="alpha/beta hydrolase"/>
    <property type="match status" value="1"/>
</dbReference>
<dbReference type="Proteomes" id="UP000515804">
    <property type="component" value="Chromosome"/>
</dbReference>
<organism evidence="1 2">
    <name type="scientific">Thermomonas carbonis</name>
    <dbReference type="NCBI Taxonomy" id="1463158"/>
    <lineage>
        <taxon>Bacteria</taxon>
        <taxon>Pseudomonadati</taxon>
        <taxon>Pseudomonadota</taxon>
        <taxon>Gammaproteobacteria</taxon>
        <taxon>Lysobacterales</taxon>
        <taxon>Lysobacteraceae</taxon>
        <taxon>Thermomonas</taxon>
    </lineage>
</organism>
<reference evidence="1 2" key="1">
    <citation type="submission" date="2020-08" db="EMBL/GenBank/DDBJ databases">
        <title>Genome sequence of Thermomonas carbonis KCTC 42013T.</title>
        <authorList>
            <person name="Hyun D.-W."/>
            <person name="Bae J.-W."/>
        </authorList>
    </citation>
    <scope>NUCLEOTIDE SEQUENCE [LARGE SCALE GENOMIC DNA]</scope>
    <source>
        <strain evidence="1 2">KCTC 42013</strain>
    </source>
</reference>
<gene>
    <name evidence="1" type="ORF">H9L16_03410</name>
</gene>
<sequence>MALRRFLRLAPKVMLGLLLVAGIGVAVLLGPYALRVEHVAAEPRTGFHSDYYLYVPATLHRDERGNATLLVQPNNSGRTSDDIGFHRRDAWMTGFERKRIADELGVALLVPAFPRTARDWRTYTHALDRDVLTTRDPVLSRLDLQLIAMIDDASARLCKAGTPVDPRVLLQGFSASAMFANRFTVLHPDRVRAASIGSPGGWPIAPVAKVGVDALPYPAGIADLSALTGTPFDAAAFARVPQYLYLGDADDNDSLDFNDGWDKPMANEVDRLFGDTPLARWTHAETLYARAGANARFELVPGVGHDRKALQDRSTAFFRQVLATP</sequence>
<dbReference type="KEGG" id="tcn:H9L16_03410"/>
<protein>
    <recommendedName>
        <fullName evidence="3">Alpha/beta hydrolase</fullName>
    </recommendedName>
</protein>
<dbReference type="SUPFAM" id="SSF53474">
    <property type="entry name" value="alpha/beta-Hydrolases"/>
    <property type="match status" value="1"/>
</dbReference>
<accession>A0A7G9SS48</accession>
<proteinExistence type="predicted"/>
<name>A0A7G9SS48_9GAMM</name>
<evidence type="ECO:0008006" key="3">
    <source>
        <dbReference type="Google" id="ProtNLM"/>
    </source>
</evidence>
<dbReference type="RefSeq" id="WP_187553189.1">
    <property type="nucleotide sequence ID" value="NZ_BMZL01000001.1"/>
</dbReference>
<dbReference type="EMBL" id="CP060719">
    <property type="protein sequence ID" value="QNN70673.1"/>
    <property type="molecule type" value="Genomic_DNA"/>
</dbReference>
<keyword evidence="2" id="KW-1185">Reference proteome</keyword>
<dbReference type="AlphaFoldDB" id="A0A7G9SS48"/>
<dbReference type="InterPro" id="IPR029058">
    <property type="entry name" value="AB_hydrolase_fold"/>
</dbReference>
<evidence type="ECO:0000313" key="1">
    <source>
        <dbReference type="EMBL" id="QNN70673.1"/>
    </source>
</evidence>
<evidence type="ECO:0000313" key="2">
    <source>
        <dbReference type="Proteomes" id="UP000515804"/>
    </source>
</evidence>